<dbReference type="Proteomes" id="UP000614216">
    <property type="component" value="Unassembled WGS sequence"/>
</dbReference>
<dbReference type="EMBL" id="JAEUGD010000064">
    <property type="protein sequence ID" value="MBL6448676.1"/>
    <property type="molecule type" value="Genomic_DNA"/>
</dbReference>
<gene>
    <name evidence="2" type="ORF">JMN32_20355</name>
</gene>
<comment type="caution">
    <text evidence="2">The sequence shown here is derived from an EMBL/GenBank/DDBJ whole genome shotgun (WGS) entry which is preliminary data.</text>
</comment>
<protein>
    <recommendedName>
        <fullName evidence="4">DUF1735 domain-containing protein</fullName>
    </recommendedName>
</protein>
<evidence type="ECO:0008006" key="4">
    <source>
        <dbReference type="Google" id="ProtNLM"/>
    </source>
</evidence>
<keyword evidence="3" id="KW-1185">Reference proteome</keyword>
<feature type="signal peptide" evidence="1">
    <location>
        <begin position="1"/>
        <end position="19"/>
    </location>
</feature>
<reference evidence="2" key="1">
    <citation type="submission" date="2021-01" db="EMBL/GenBank/DDBJ databases">
        <title>Fulvivirga kasyanovii gen. nov., sp nov., a novel member of the phylum Bacteroidetes isolated from seawater in a mussel farm.</title>
        <authorList>
            <person name="Zhao L.-H."/>
            <person name="Wang Z.-J."/>
        </authorList>
    </citation>
    <scope>NUCLEOTIDE SEQUENCE</scope>
    <source>
        <strain evidence="2">29W222</strain>
    </source>
</reference>
<name>A0A937G5A1_9BACT</name>
<sequence length="191" mass="20415">MKKYLPFFLLLTGSLLYSACSSDDVEDLTTITIDSDLKQSFEVSVAETGPTTISTEKTFDATSDAQILDFGNKISAYQMDSLTLEFKSYVGAADINLNNASLSIKKADGSNLGSFTLIPSSNIQEINLKEFDDNNVVITITFDDASTQAISDAFLADNKISIAVSASVDGQPADFTVETVLYLKVSGSLAG</sequence>
<feature type="chain" id="PRO_5038011391" description="DUF1735 domain-containing protein" evidence="1">
    <location>
        <begin position="20"/>
        <end position="191"/>
    </location>
</feature>
<evidence type="ECO:0000256" key="1">
    <source>
        <dbReference type="SAM" id="SignalP"/>
    </source>
</evidence>
<dbReference type="RefSeq" id="WP_202858211.1">
    <property type="nucleotide sequence ID" value="NZ_JAEUGD010000064.1"/>
</dbReference>
<dbReference type="AlphaFoldDB" id="A0A937G5A1"/>
<proteinExistence type="predicted"/>
<keyword evidence="1" id="KW-0732">Signal</keyword>
<organism evidence="2 3">
    <name type="scientific">Fulvivirga marina</name>
    <dbReference type="NCBI Taxonomy" id="2494733"/>
    <lineage>
        <taxon>Bacteria</taxon>
        <taxon>Pseudomonadati</taxon>
        <taxon>Bacteroidota</taxon>
        <taxon>Cytophagia</taxon>
        <taxon>Cytophagales</taxon>
        <taxon>Fulvivirgaceae</taxon>
        <taxon>Fulvivirga</taxon>
    </lineage>
</organism>
<evidence type="ECO:0000313" key="3">
    <source>
        <dbReference type="Proteomes" id="UP000614216"/>
    </source>
</evidence>
<accession>A0A937G5A1</accession>
<evidence type="ECO:0000313" key="2">
    <source>
        <dbReference type="EMBL" id="MBL6448676.1"/>
    </source>
</evidence>